<dbReference type="GO" id="GO:0045047">
    <property type="term" value="P:protein targeting to ER"/>
    <property type="evidence" value="ECO:0007669"/>
    <property type="project" value="TreeGrafter"/>
</dbReference>
<dbReference type="GO" id="GO:0006465">
    <property type="term" value="P:signal peptide processing"/>
    <property type="evidence" value="ECO:0007669"/>
    <property type="project" value="UniProtKB-UniRule"/>
</dbReference>
<accession>A0AAD6ETR7</accession>
<evidence type="ECO:0000256" key="8">
    <source>
        <dbReference type="PIRNR" id="PIRNR016089"/>
    </source>
</evidence>
<dbReference type="PIRSF" id="PIRSF016089">
    <property type="entry name" value="SPC22"/>
    <property type="match status" value="1"/>
</dbReference>
<evidence type="ECO:0000256" key="9">
    <source>
        <dbReference type="SAM" id="MobiDB-lite"/>
    </source>
</evidence>
<comment type="similarity">
    <text evidence="2 8">Belongs to the SPCS3 family.</text>
</comment>
<dbReference type="PANTHER" id="PTHR12804:SF9">
    <property type="entry name" value="SIGNAL PEPTIDASE COMPLEX SUBUNIT 3"/>
    <property type="match status" value="1"/>
</dbReference>
<keyword evidence="3 8" id="KW-0812">Transmembrane</keyword>
<evidence type="ECO:0000256" key="6">
    <source>
        <dbReference type="ARBA" id="ARBA00022989"/>
    </source>
</evidence>
<sequence>MEGEGAREREREKERRGEGEGETESERRGRGRGREMHSAVQRVNALATIAVILLATICAAASFLGAFNSNSPSVQAHAEVVRINHFRRQNDWNDKVEMTLSISMDLESFFTWNTKQVFVFIAAEYETEKNSLNQVSLWDHIVHEKERASFQVKAPAKYPLIDQGFHLRGRKIGLVLHWHIMPICGRIIRGNMRLSEFSLPASYTQVSI</sequence>
<feature type="region of interest" description="Disordered" evidence="9">
    <location>
        <begin position="1"/>
        <end position="36"/>
    </location>
</feature>
<gene>
    <name evidence="11" type="ORF">LUZ61_004486</name>
</gene>
<dbReference type="AlphaFoldDB" id="A0AAD6ETR7"/>
<reference evidence="11 12" key="1">
    <citation type="journal article" date="2022" name="Cell">
        <title>Repeat-based holocentromeres influence genome architecture and karyotype evolution.</title>
        <authorList>
            <person name="Hofstatter P.G."/>
            <person name="Thangavel G."/>
            <person name="Lux T."/>
            <person name="Neumann P."/>
            <person name="Vondrak T."/>
            <person name="Novak P."/>
            <person name="Zhang M."/>
            <person name="Costa L."/>
            <person name="Castellani M."/>
            <person name="Scott A."/>
            <person name="Toegelov H."/>
            <person name="Fuchs J."/>
            <person name="Mata-Sucre Y."/>
            <person name="Dias Y."/>
            <person name="Vanzela A.L.L."/>
            <person name="Huettel B."/>
            <person name="Almeida C.C.S."/>
            <person name="Simkova H."/>
            <person name="Souza G."/>
            <person name="Pedrosa-Harand A."/>
            <person name="Macas J."/>
            <person name="Mayer K.F.X."/>
            <person name="Houben A."/>
            <person name="Marques A."/>
        </authorList>
    </citation>
    <scope>NUCLEOTIDE SEQUENCE [LARGE SCALE GENOMIC DNA]</scope>
    <source>
        <strain evidence="11">RhyTen1mFocal</strain>
    </source>
</reference>
<evidence type="ECO:0000256" key="10">
    <source>
        <dbReference type="SAM" id="Phobius"/>
    </source>
</evidence>
<proteinExistence type="inferred from homology"/>
<name>A0AAD6ETR7_9POAL</name>
<comment type="subcellular location">
    <subcellularLocation>
        <location evidence="1">Endoplasmic reticulum membrane</location>
        <topology evidence="1">Single-pass type II membrane protein</topology>
    </subcellularLocation>
</comment>
<evidence type="ECO:0000256" key="1">
    <source>
        <dbReference type="ARBA" id="ARBA00004648"/>
    </source>
</evidence>
<dbReference type="GO" id="GO:0005787">
    <property type="term" value="C:signal peptidase complex"/>
    <property type="evidence" value="ECO:0007669"/>
    <property type="project" value="UniProtKB-UniRule"/>
</dbReference>
<keyword evidence="5 8" id="KW-0735">Signal-anchor</keyword>
<keyword evidence="4 8" id="KW-0256">Endoplasmic reticulum</keyword>
<dbReference type="Pfam" id="PF04573">
    <property type="entry name" value="SPC22"/>
    <property type="match status" value="1"/>
</dbReference>
<evidence type="ECO:0000313" key="11">
    <source>
        <dbReference type="EMBL" id="KAJ3700781.1"/>
    </source>
</evidence>
<evidence type="ECO:0000256" key="2">
    <source>
        <dbReference type="ARBA" id="ARBA00009289"/>
    </source>
</evidence>
<comment type="caution">
    <text evidence="11">The sequence shown here is derived from an EMBL/GenBank/DDBJ whole genome shotgun (WGS) entry which is preliminary data.</text>
</comment>
<feature type="transmembrane region" description="Helical" evidence="10">
    <location>
        <begin position="43"/>
        <end position="67"/>
    </location>
</feature>
<evidence type="ECO:0000256" key="5">
    <source>
        <dbReference type="ARBA" id="ARBA00022968"/>
    </source>
</evidence>
<evidence type="ECO:0000256" key="4">
    <source>
        <dbReference type="ARBA" id="ARBA00022824"/>
    </source>
</evidence>
<dbReference type="EMBL" id="JAMRDG010000001">
    <property type="protein sequence ID" value="KAJ3700781.1"/>
    <property type="molecule type" value="Genomic_DNA"/>
</dbReference>
<comment type="function">
    <text evidence="8">Essential component of the signal peptidase complex (SPC) which catalyzes the cleavage of N-terminal signal sequences from nascent proteins as they are translocated into the lumen of the endoplasmic reticulum. Essential for the SPC catalytic activity, possibly by stabilizing and positioning the active center of the complex close to the lumenal surface.</text>
</comment>
<keyword evidence="6 8" id="KW-1133">Transmembrane helix</keyword>
<evidence type="ECO:0000313" key="12">
    <source>
        <dbReference type="Proteomes" id="UP001210211"/>
    </source>
</evidence>
<evidence type="ECO:0000256" key="7">
    <source>
        <dbReference type="ARBA" id="ARBA00023136"/>
    </source>
</evidence>
<dbReference type="PANTHER" id="PTHR12804">
    <property type="entry name" value="MICROSOMAL SIGNAL PEPTIDASE 23 KD SUBUNIT SPC22/23"/>
    <property type="match status" value="1"/>
</dbReference>
<keyword evidence="7 8" id="KW-0472">Membrane</keyword>
<dbReference type="Proteomes" id="UP001210211">
    <property type="component" value="Unassembled WGS sequence"/>
</dbReference>
<dbReference type="InterPro" id="IPR007653">
    <property type="entry name" value="SPC3"/>
</dbReference>
<keyword evidence="12" id="KW-1185">Reference proteome</keyword>
<evidence type="ECO:0000256" key="3">
    <source>
        <dbReference type="ARBA" id="ARBA00022692"/>
    </source>
</evidence>
<organism evidence="11 12">
    <name type="scientific">Rhynchospora tenuis</name>
    <dbReference type="NCBI Taxonomy" id="198213"/>
    <lineage>
        <taxon>Eukaryota</taxon>
        <taxon>Viridiplantae</taxon>
        <taxon>Streptophyta</taxon>
        <taxon>Embryophyta</taxon>
        <taxon>Tracheophyta</taxon>
        <taxon>Spermatophyta</taxon>
        <taxon>Magnoliopsida</taxon>
        <taxon>Liliopsida</taxon>
        <taxon>Poales</taxon>
        <taxon>Cyperaceae</taxon>
        <taxon>Cyperoideae</taxon>
        <taxon>Rhynchosporeae</taxon>
        <taxon>Rhynchospora</taxon>
    </lineage>
</organism>
<protein>
    <recommendedName>
        <fullName evidence="8">Signal peptidase complex subunit 3</fullName>
    </recommendedName>
    <alternativeName>
        <fullName evidence="8">Microsomal signal peptidase 22 kDa subunit</fullName>
    </alternativeName>
</protein>